<accession>A0A931G331</accession>
<dbReference type="Proteomes" id="UP000598146">
    <property type="component" value="Unassembled WGS sequence"/>
</dbReference>
<keyword evidence="2" id="KW-1185">Reference proteome</keyword>
<sequence>MPNEDPPLADWRLEELRRLGDVERRLSLELADTREAIVQMIGQVLPQHAKPTQIEQVVQASGYSRWMIERLRDGKMW</sequence>
<evidence type="ECO:0000313" key="2">
    <source>
        <dbReference type="Proteomes" id="UP000598146"/>
    </source>
</evidence>
<organism evidence="1 2">
    <name type="scientific">Actinoplanes aureus</name>
    <dbReference type="NCBI Taxonomy" id="2792083"/>
    <lineage>
        <taxon>Bacteria</taxon>
        <taxon>Bacillati</taxon>
        <taxon>Actinomycetota</taxon>
        <taxon>Actinomycetes</taxon>
        <taxon>Micromonosporales</taxon>
        <taxon>Micromonosporaceae</taxon>
        <taxon>Actinoplanes</taxon>
    </lineage>
</organism>
<comment type="caution">
    <text evidence="1">The sequence shown here is derived from an EMBL/GenBank/DDBJ whole genome shotgun (WGS) entry which is preliminary data.</text>
</comment>
<gene>
    <name evidence="1" type="ORF">I4J89_20760</name>
</gene>
<evidence type="ECO:0000313" key="1">
    <source>
        <dbReference type="EMBL" id="MBG0563879.1"/>
    </source>
</evidence>
<reference evidence="1" key="1">
    <citation type="submission" date="2020-11" db="EMBL/GenBank/DDBJ databases">
        <title>Isolation and identification of active actinomycetes.</title>
        <authorList>
            <person name="Sun X."/>
        </authorList>
    </citation>
    <scope>NUCLEOTIDE SEQUENCE</scope>
    <source>
        <strain evidence="1">NEAU-A11</strain>
    </source>
</reference>
<dbReference type="RefSeq" id="WP_196415656.1">
    <property type="nucleotide sequence ID" value="NZ_JADQTO010000009.1"/>
</dbReference>
<proteinExistence type="predicted"/>
<dbReference type="AlphaFoldDB" id="A0A931G331"/>
<protein>
    <submittedName>
        <fullName evidence="1">Uncharacterized protein</fullName>
    </submittedName>
</protein>
<name>A0A931G331_9ACTN</name>
<dbReference type="EMBL" id="JADQTO010000009">
    <property type="protein sequence ID" value="MBG0563879.1"/>
    <property type="molecule type" value="Genomic_DNA"/>
</dbReference>